<evidence type="ECO:0000313" key="3">
    <source>
        <dbReference type="Proteomes" id="UP000041254"/>
    </source>
</evidence>
<proteinExistence type="predicted"/>
<dbReference type="AlphaFoldDB" id="A0A0G4F6Q0"/>
<keyword evidence="1" id="KW-0812">Transmembrane</keyword>
<organism evidence="2 3">
    <name type="scientific">Vitrella brassicaformis (strain CCMP3155)</name>
    <dbReference type="NCBI Taxonomy" id="1169540"/>
    <lineage>
        <taxon>Eukaryota</taxon>
        <taxon>Sar</taxon>
        <taxon>Alveolata</taxon>
        <taxon>Colpodellida</taxon>
        <taxon>Vitrellaceae</taxon>
        <taxon>Vitrella</taxon>
    </lineage>
</organism>
<dbReference type="VEuPathDB" id="CryptoDB:Vbra_5737"/>
<gene>
    <name evidence="2" type="ORF">Vbra_5737</name>
</gene>
<evidence type="ECO:0000313" key="2">
    <source>
        <dbReference type="EMBL" id="CEM08102.1"/>
    </source>
</evidence>
<dbReference type="InParanoid" id="A0A0G4F6Q0"/>
<dbReference type="Proteomes" id="UP000041254">
    <property type="component" value="Unassembled WGS sequence"/>
</dbReference>
<evidence type="ECO:0000256" key="1">
    <source>
        <dbReference type="SAM" id="Phobius"/>
    </source>
</evidence>
<feature type="transmembrane region" description="Helical" evidence="1">
    <location>
        <begin position="33"/>
        <end position="53"/>
    </location>
</feature>
<reference evidence="2 3" key="1">
    <citation type="submission" date="2014-11" db="EMBL/GenBank/DDBJ databases">
        <authorList>
            <person name="Zhu J."/>
            <person name="Qi W."/>
            <person name="Song R."/>
        </authorList>
    </citation>
    <scope>NUCLEOTIDE SEQUENCE [LARGE SCALE GENOMIC DNA]</scope>
</reference>
<protein>
    <submittedName>
        <fullName evidence="2">Uncharacterized protein</fullName>
    </submittedName>
</protein>
<keyword evidence="1" id="KW-1133">Transmembrane helix</keyword>
<keyword evidence="3" id="KW-1185">Reference proteome</keyword>
<sequence>MRGALSYAIDGIGNVVNLVIFFFFIIFPSIEGLAIVAIASSMCCFLGAFFALCNTAFWTECELCIGARHLGISSEDPFLEELPTRRAYAKKKKDNFGLLQLDGALT</sequence>
<accession>A0A0G4F6Q0</accession>
<name>A0A0G4F6Q0_VITBC</name>
<feature type="transmembrane region" description="Helical" evidence="1">
    <location>
        <begin position="7"/>
        <end position="27"/>
    </location>
</feature>
<keyword evidence="1" id="KW-0472">Membrane</keyword>
<dbReference type="EMBL" id="CDMY01000384">
    <property type="protein sequence ID" value="CEM08102.1"/>
    <property type="molecule type" value="Genomic_DNA"/>
</dbReference>